<protein>
    <submittedName>
        <fullName evidence="1">Uncharacterized protein</fullName>
    </submittedName>
</protein>
<sequence>MSKPLRELEEVQVLINKLDFEDSFTAEKFVFYNNFKIITEMISDDEILKAEKNYGSNNENIKFIKKSKKEALRECFCFTKQINIDNFVNIIK</sequence>
<comment type="caution">
    <text evidence="1">The sequence shown here is derived from an EMBL/GenBank/DDBJ whole genome shotgun (WGS) entry which is preliminary data.</text>
</comment>
<keyword evidence="2" id="KW-1185">Reference proteome</keyword>
<accession>A0A2I1GYF9</accession>
<evidence type="ECO:0000313" key="1">
    <source>
        <dbReference type="EMBL" id="PKY51665.1"/>
    </source>
</evidence>
<evidence type="ECO:0000313" key="2">
    <source>
        <dbReference type="Proteomes" id="UP000234323"/>
    </source>
</evidence>
<dbReference type="EMBL" id="LLXI01001060">
    <property type="protein sequence ID" value="PKY51665.1"/>
    <property type="molecule type" value="Genomic_DNA"/>
</dbReference>
<proteinExistence type="predicted"/>
<organism evidence="1 2">
    <name type="scientific">Rhizophagus irregularis</name>
    <dbReference type="NCBI Taxonomy" id="588596"/>
    <lineage>
        <taxon>Eukaryota</taxon>
        <taxon>Fungi</taxon>
        <taxon>Fungi incertae sedis</taxon>
        <taxon>Mucoromycota</taxon>
        <taxon>Glomeromycotina</taxon>
        <taxon>Glomeromycetes</taxon>
        <taxon>Glomerales</taxon>
        <taxon>Glomeraceae</taxon>
        <taxon>Rhizophagus</taxon>
    </lineage>
</organism>
<gene>
    <name evidence="1" type="ORF">RhiirA4_468835</name>
</gene>
<name>A0A2I1GYF9_9GLOM</name>
<dbReference type="Proteomes" id="UP000234323">
    <property type="component" value="Unassembled WGS sequence"/>
</dbReference>
<dbReference type="VEuPathDB" id="FungiDB:RhiirFUN_013548"/>
<reference evidence="1 2" key="1">
    <citation type="submission" date="2015-10" db="EMBL/GenBank/DDBJ databases">
        <title>Genome analyses suggest a sexual origin of heterokaryosis in a supposedly ancient asexual fungus.</title>
        <authorList>
            <person name="Ropars J."/>
            <person name="Sedzielewska K."/>
            <person name="Noel J."/>
            <person name="Charron P."/>
            <person name="Farinelli L."/>
            <person name="Marton T."/>
            <person name="Kruger M."/>
            <person name="Pelin A."/>
            <person name="Brachmann A."/>
            <person name="Corradi N."/>
        </authorList>
    </citation>
    <scope>NUCLEOTIDE SEQUENCE [LARGE SCALE GENOMIC DNA]</scope>
    <source>
        <strain evidence="1 2">A4</strain>
    </source>
</reference>
<dbReference type="AlphaFoldDB" id="A0A2I1GYF9"/>